<sequence length="639" mass="71806">MARSKRDTKKQRSGSVEKSVKEGNPVQMEGLKLYAQILLDTPQLKVFGDETKAQWYAKTKWTEDMEAAVNAIVLLELDIYSNLQLNAVKTYLDEMVLEIELMDVGCRLQVENSSNCDGKCLKLTMQFSDKLKIYLAKMGNLMQLKLQSLGIKSFNRFDRNKKAPRDVTLWSLDESNAIKSLQNDIQDFNRQRVTLPLHLSTLVLSSHQSPKTENTLSIWRKHHTAPTNNTYIDTLRSQLSILMSFKGKEVVILRGLPGSGKSTISRLVQKMAIEQGVSTVLCSADTYFESPSGYYHERSKLTEAHELCKSTFSRAISNNIDVIVVDNTHSMLWEYESYMQDAMSSGYSVRIAEVACSDAAMAQRMMYRNSHGVGMDVIMRMFLRWEAHVPTENVFHLIVLPNFYAIDNQLALPLLLHDTNEVYIAAVFLTEESKKNLFARFPPKHKQVVGEHMTLSYLPTPDFINELDIGQHCRLRVLKEFSDNKGHCVYVEWEGTEVPCQGQRILHITLSFAPDASAVYSNSLLVDPNAAIVDVANEGIVIEGVIGLALRPRSGPRGIKPQLLNLPQGGAKYVGQQLIVVHAPSSPLAIDTLLNSVLRVAKHDSILVYIGEPELLAHFSANSVKFELCRHFPGIPGKH</sequence>
<dbReference type="InterPro" id="IPR027417">
    <property type="entry name" value="P-loop_NTPase"/>
</dbReference>
<feature type="region of interest" description="Disordered" evidence="1">
    <location>
        <begin position="1"/>
        <end position="21"/>
    </location>
</feature>
<organism evidence="2 3">
    <name type="scientific">Thraustotheca clavata</name>
    <dbReference type="NCBI Taxonomy" id="74557"/>
    <lineage>
        <taxon>Eukaryota</taxon>
        <taxon>Sar</taxon>
        <taxon>Stramenopiles</taxon>
        <taxon>Oomycota</taxon>
        <taxon>Saprolegniomycetes</taxon>
        <taxon>Saprolegniales</taxon>
        <taxon>Achlyaceae</taxon>
        <taxon>Thraustotheca</taxon>
    </lineage>
</organism>
<proteinExistence type="predicted"/>
<evidence type="ECO:0000313" key="3">
    <source>
        <dbReference type="Proteomes" id="UP000243217"/>
    </source>
</evidence>
<feature type="compositionally biased region" description="Basic residues" evidence="1">
    <location>
        <begin position="1"/>
        <end position="12"/>
    </location>
</feature>
<evidence type="ECO:0000313" key="2">
    <source>
        <dbReference type="EMBL" id="OQR95957.1"/>
    </source>
</evidence>
<dbReference type="SUPFAM" id="SSF52540">
    <property type="entry name" value="P-loop containing nucleoside triphosphate hydrolases"/>
    <property type="match status" value="1"/>
</dbReference>
<gene>
    <name evidence="2" type="ORF">THRCLA_07435</name>
</gene>
<accession>A0A1V9ZDD5</accession>
<dbReference type="OrthoDB" id="3231855at2759"/>
<dbReference type="Proteomes" id="UP000243217">
    <property type="component" value="Unassembled WGS sequence"/>
</dbReference>
<reference evidence="2 3" key="1">
    <citation type="journal article" date="2014" name="Genome Biol. Evol.">
        <title>The secreted proteins of Achlya hypogyna and Thraustotheca clavata identify the ancestral oomycete secretome and reveal gene acquisitions by horizontal gene transfer.</title>
        <authorList>
            <person name="Misner I."/>
            <person name="Blouin N."/>
            <person name="Leonard G."/>
            <person name="Richards T.A."/>
            <person name="Lane C.E."/>
        </authorList>
    </citation>
    <scope>NUCLEOTIDE SEQUENCE [LARGE SCALE GENOMIC DNA]</scope>
    <source>
        <strain evidence="2 3">ATCC 34112</strain>
    </source>
</reference>
<keyword evidence="3" id="KW-1185">Reference proteome</keyword>
<dbReference type="Pfam" id="PF13671">
    <property type="entry name" value="AAA_33"/>
    <property type="match status" value="1"/>
</dbReference>
<name>A0A1V9ZDD5_9STRA</name>
<comment type="caution">
    <text evidence="2">The sequence shown here is derived from an EMBL/GenBank/DDBJ whole genome shotgun (WGS) entry which is preliminary data.</text>
</comment>
<dbReference type="PANTHER" id="PTHR13308">
    <property type="entry name" value="NEDD4-BINDING PROTEIN 2-LIKE 1"/>
    <property type="match status" value="1"/>
</dbReference>
<dbReference type="InterPro" id="IPR026302">
    <property type="entry name" value="NEDD4-bd_p2"/>
</dbReference>
<dbReference type="EMBL" id="JNBS01001999">
    <property type="protein sequence ID" value="OQR95957.1"/>
    <property type="molecule type" value="Genomic_DNA"/>
</dbReference>
<dbReference type="Gene3D" id="3.40.50.300">
    <property type="entry name" value="P-loop containing nucleotide triphosphate hydrolases"/>
    <property type="match status" value="1"/>
</dbReference>
<dbReference type="PANTHER" id="PTHR13308:SF40">
    <property type="entry name" value="NEDD4-BINDING PROTEIN 2-LIKE 1"/>
    <property type="match status" value="1"/>
</dbReference>
<evidence type="ECO:0000256" key="1">
    <source>
        <dbReference type="SAM" id="MobiDB-lite"/>
    </source>
</evidence>
<dbReference type="AlphaFoldDB" id="A0A1V9ZDD5"/>
<protein>
    <submittedName>
        <fullName evidence="2">Uncharacterized protein</fullName>
    </submittedName>
</protein>
<dbReference type="STRING" id="74557.A0A1V9ZDD5"/>